<dbReference type="AlphaFoldDB" id="A0AAE3FUV4"/>
<gene>
    <name evidence="3" type="ORF">AArcSt2_03685</name>
</gene>
<protein>
    <recommendedName>
        <fullName evidence="2">DUF7967 domain-containing protein</fullName>
    </recommendedName>
</protein>
<dbReference type="Pfam" id="PF25921">
    <property type="entry name" value="DUF7967"/>
    <property type="match status" value="1"/>
</dbReference>
<evidence type="ECO:0000259" key="2">
    <source>
        <dbReference type="Pfam" id="PF25921"/>
    </source>
</evidence>
<feature type="domain" description="DUF7967" evidence="2">
    <location>
        <begin position="2"/>
        <end position="85"/>
    </location>
</feature>
<sequence length="85" mass="9726">MQQLWLVERSVDTRDLVTLIYATTDGKLERRKEFAAATLQQHGRTVTAAIEAPVEKLEPVLETDRKRFATEATKMSKTHDPEDEI</sequence>
<reference evidence="3" key="1">
    <citation type="journal article" date="2022" name="Syst. Appl. Microbiol.">
        <title>Natronocalculus amylovorans gen. nov., sp. nov., and Natranaeroarchaeum aerophilus sp. nov., dominant culturable amylolytic natronoarchaea from hypersaline soda lakes in southwestern Siberia.</title>
        <authorList>
            <person name="Sorokin D.Y."/>
            <person name="Elcheninov A.G."/>
            <person name="Khizhniak T.V."/>
            <person name="Koenen M."/>
            <person name="Bale N.J."/>
            <person name="Damste J.S.S."/>
            <person name="Kublanov I.V."/>
        </authorList>
    </citation>
    <scope>NUCLEOTIDE SEQUENCE</scope>
    <source>
        <strain evidence="3">AArc-St2</strain>
    </source>
</reference>
<evidence type="ECO:0000256" key="1">
    <source>
        <dbReference type="SAM" id="MobiDB-lite"/>
    </source>
</evidence>
<comment type="caution">
    <text evidence="3">The sequence shown here is derived from an EMBL/GenBank/DDBJ whole genome shotgun (WGS) entry which is preliminary data.</text>
</comment>
<evidence type="ECO:0000313" key="4">
    <source>
        <dbReference type="Proteomes" id="UP001203207"/>
    </source>
</evidence>
<feature type="region of interest" description="Disordered" evidence="1">
    <location>
        <begin position="65"/>
        <end position="85"/>
    </location>
</feature>
<dbReference type="RefSeq" id="WP_174652453.1">
    <property type="nucleotide sequence ID" value="NZ_JAKRVX010000001.1"/>
</dbReference>
<keyword evidence="4" id="KW-1185">Reference proteome</keyword>
<name>A0AAE3FUV4_9EURY</name>
<dbReference type="InterPro" id="IPR058273">
    <property type="entry name" value="DUF7967"/>
</dbReference>
<organism evidence="3 4">
    <name type="scientific">Natronocalculus amylovorans</name>
    <dbReference type="NCBI Taxonomy" id="2917812"/>
    <lineage>
        <taxon>Archaea</taxon>
        <taxon>Methanobacteriati</taxon>
        <taxon>Methanobacteriota</taxon>
        <taxon>Stenosarchaea group</taxon>
        <taxon>Halobacteria</taxon>
        <taxon>Halobacteriales</taxon>
        <taxon>Haloferacaceae</taxon>
        <taxon>Natronocalculus</taxon>
    </lineage>
</organism>
<evidence type="ECO:0000313" key="3">
    <source>
        <dbReference type="EMBL" id="MCL9816037.1"/>
    </source>
</evidence>
<reference evidence="3" key="2">
    <citation type="submission" date="2022-02" db="EMBL/GenBank/DDBJ databases">
        <authorList>
            <person name="Elcheninov A.G."/>
            <person name="Sorokin D.Y."/>
            <person name="Kublanov I.V."/>
        </authorList>
    </citation>
    <scope>NUCLEOTIDE SEQUENCE</scope>
    <source>
        <strain evidence="3">AArc-St2</strain>
    </source>
</reference>
<dbReference type="EMBL" id="JAKRVX010000001">
    <property type="protein sequence ID" value="MCL9816037.1"/>
    <property type="molecule type" value="Genomic_DNA"/>
</dbReference>
<dbReference type="Proteomes" id="UP001203207">
    <property type="component" value="Unassembled WGS sequence"/>
</dbReference>
<proteinExistence type="predicted"/>
<accession>A0AAE3FUV4</accession>